<dbReference type="EMBL" id="JAKEKT020000135">
    <property type="protein sequence ID" value="KAL1634263.1"/>
    <property type="molecule type" value="Genomic_DNA"/>
</dbReference>
<feature type="domain" description="FAD-binding PCMH-type" evidence="9">
    <location>
        <begin position="598"/>
        <end position="784"/>
    </location>
</feature>
<keyword evidence="5" id="KW-0539">Nucleus</keyword>
<sequence>MSSVYNLEPQPTAKVVLHTTAGDLALELFAKQVPLASRNFLQLCLDGYYDNTIFHRLVPGFILQGGDPTGTGEGGESSFDGEPFADEFHSRLKFNRRGLLGMANTGRRDDNGSQFFLTLAATPDLTKTNTMFGRIEGDTIYNLMKMAEADLTEDEGSERPLYPVKITATEIIINPFDDMVKRVQTAQPQPQEKKGPKKAKRKAAKQLLSFGAEEGEEADVAPVIKKPKFNPKLVSRSEDIEARKATVASALALPAAAEAEGSRPRTTPFLPIAVGLVRVNKMSSLLERTNAQIAELKASMKRNTASAAKEAPKKKSALEAMIPESSTRGRKRRGGAGDAKADSQVMQLFNAFKTKLESAPKDKTPPPAAEPEAQQPPAAKEKAAAADEVDDTEAILCDLHFIPNCQSCRAWDDAPNAAAANDDDNDVGWMNHALSFEKDRLGKDLEWKRKNEEELVVIDPREKEKEIVGDKKAKRNKEGNAGRDRDRDEKRNDRDRVDRYHGPKVLQDGNRSKDCWPSDEEWSGFNSSVSGKLLQTTPVAASCYPGPAENSTQCGVVNKFWSDAAWQGEQPIGYDYPFNQSCLPVDISAGDVPGSCTLGDMPVLAVNVTTEDDIVKTIRFAKSKNLRLVIKSTGHDILKRSTGYGSLSIWLHNFRNGVDYHESYSSVNTCAKTNWTGSAFTIKGAYAWSDVYPLADEKGVMLVGGNNKGPCSTGGWTQGGGHSGLGRYFGTGSDQVLSARVVLASGEVVDASPCSHPDLFTALRGGGPGTYGVVTEMTFKAFPTQNVTVTYIEASSPTNNTEVFLDVMAHFYSSFPYLSDTGFAGYGSWSVGSPAPLVGNNTMAYTQSITLLNSTEAHAIEKFAPVLEKILPYNATADISLNITHKTFPDWAAFFNTKADTLAPVGTVGVSASRLLHGAALTANATLLRASLAVMAGTPDEQTYHNLNLHGGAIHTHARLDPYSSLLLPAWRRSYIHDVVARRWNGDKAHDDAVAHDIRNVKIEAMRQLAPDSGSYMNEADYGNVNWKEDFYGASWGPLSAIKKRYDPDGLFYCLTCVGSEGWAEAADGALCRV</sequence>
<dbReference type="Gene3D" id="3.30.465.10">
    <property type="match status" value="1"/>
</dbReference>
<dbReference type="Proteomes" id="UP001521184">
    <property type="component" value="Unassembled WGS sequence"/>
</dbReference>
<dbReference type="PROSITE" id="PS00862">
    <property type="entry name" value="OX2_COVAL_FAD"/>
    <property type="match status" value="1"/>
</dbReference>
<gene>
    <name evidence="10" type="ORF">SLS58_010736</name>
</gene>
<comment type="caution">
    <text evidence="10">The sequence shown here is derived from an EMBL/GenBank/DDBJ whole genome shotgun (WGS) entry which is preliminary data.</text>
</comment>
<dbReference type="SUPFAM" id="SSF50891">
    <property type="entry name" value="Cyclophilin-like"/>
    <property type="match status" value="1"/>
</dbReference>
<feature type="region of interest" description="Disordered" evidence="7">
    <location>
        <begin position="358"/>
        <end position="387"/>
    </location>
</feature>
<name>A0ABR3T4M1_9PEZI</name>
<dbReference type="InterPro" id="IPR002130">
    <property type="entry name" value="Cyclophilin-type_PPIase_dom"/>
</dbReference>
<feature type="region of interest" description="Disordered" evidence="7">
    <location>
        <begin position="184"/>
        <end position="204"/>
    </location>
</feature>
<dbReference type="InterPro" id="IPR020892">
    <property type="entry name" value="Cyclophilin-type_PPIase_CS"/>
</dbReference>
<dbReference type="PRINTS" id="PR00153">
    <property type="entry name" value="CSAPPISMRASE"/>
</dbReference>
<dbReference type="InterPro" id="IPR036318">
    <property type="entry name" value="FAD-bd_PCMH-like_sf"/>
</dbReference>
<evidence type="ECO:0000256" key="7">
    <source>
        <dbReference type="SAM" id="MobiDB-lite"/>
    </source>
</evidence>
<dbReference type="InterPro" id="IPR029000">
    <property type="entry name" value="Cyclophilin-like_dom_sf"/>
</dbReference>
<dbReference type="PANTHER" id="PTHR45625:SF6">
    <property type="entry name" value="SPLICEOSOME-ASSOCIATED PROTEIN CWC27 HOMOLOG"/>
    <property type="match status" value="1"/>
</dbReference>
<dbReference type="PROSITE" id="PS50072">
    <property type="entry name" value="CSA_PPIASE_2"/>
    <property type="match status" value="1"/>
</dbReference>
<dbReference type="InterPro" id="IPR016166">
    <property type="entry name" value="FAD-bd_PCMH"/>
</dbReference>
<comment type="similarity">
    <text evidence="3">Belongs to the oxygen-dependent FAD-linked oxidoreductase family.</text>
</comment>
<evidence type="ECO:0000256" key="2">
    <source>
        <dbReference type="ARBA" id="ARBA00004123"/>
    </source>
</evidence>
<dbReference type="InterPro" id="IPR016169">
    <property type="entry name" value="FAD-bd_PCMH_sub2"/>
</dbReference>
<evidence type="ECO:0000256" key="3">
    <source>
        <dbReference type="ARBA" id="ARBA00005466"/>
    </source>
</evidence>
<comment type="similarity">
    <text evidence="6">Belongs to the cyclophilin-type PPIase family. CWC27 subfamily.</text>
</comment>
<dbReference type="Pfam" id="PF01565">
    <property type="entry name" value="FAD_binding_4"/>
    <property type="match status" value="1"/>
</dbReference>
<evidence type="ECO:0000313" key="11">
    <source>
        <dbReference type="Proteomes" id="UP001521184"/>
    </source>
</evidence>
<evidence type="ECO:0000256" key="1">
    <source>
        <dbReference type="ARBA" id="ARBA00000971"/>
    </source>
</evidence>
<feature type="compositionally biased region" description="Basic and acidic residues" evidence="7">
    <location>
        <begin position="466"/>
        <end position="501"/>
    </location>
</feature>
<evidence type="ECO:0000256" key="4">
    <source>
        <dbReference type="ARBA" id="ARBA00023002"/>
    </source>
</evidence>
<feature type="domain" description="PPIase cyclophilin-type" evidence="8">
    <location>
        <begin position="18"/>
        <end position="171"/>
    </location>
</feature>
<keyword evidence="4" id="KW-0560">Oxidoreductase</keyword>
<comment type="catalytic activity">
    <reaction evidence="1">
        <text>[protein]-peptidylproline (omega=180) = [protein]-peptidylproline (omega=0)</text>
        <dbReference type="Rhea" id="RHEA:16237"/>
        <dbReference type="Rhea" id="RHEA-COMP:10747"/>
        <dbReference type="Rhea" id="RHEA-COMP:10748"/>
        <dbReference type="ChEBI" id="CHEBI:83833"/>
        <dbReference type="ChEBI" id="CHEBI:83834"/>
        <dbReference type="EC" id="5.2.1.8"/>
    </reaction>
</comment>
<dbReference type="InterPro" id="IPR012951">
    <property type="entry name" value="BBE"/>
</dbReference>
<dbReference type="PANTHER" id="PTHR45625">
    <property type="entry name" value="PEPTIDYL-PROLYL CIS-TRANS ISOMERASE-RELATED"/>
    <property type="match status" value="1"/>
</dbReference>
<dbReference type="Gene3D" id="2.40.100.10">
    <property type="entry name" value="Cyclophilin-like"/>
    <property type="match status" value="1"/>
</dbReference>
<evidence type="ECO:0000313" key="10">
    <source>
        <dbReference type="EMBL" id="KAL1634263.1"/>
    </source>
</evidence>
<dbReference type="InterPro" id="IPR006094">
    <property type="entry name" value="Oxid_FAD_bind_N"/>
</dbReference>
<dbReference type="InterPro" id="IPR044666">
    <property type="entry name" value="Cyclophilin_A-like"/>
</dbReference>
<proteinExistence type="inferred from homology"/>
<evidence type="ECO:0000256" key="5">
    <source>
        <dbReference type="ARBA" id="ARBA00023242"/>
    </source>
</evidence>
<evidence type="ECO:0000256" key="6">
    <source>
        <dbReference type="ARBA" id="ARBA00038509"/>
    </source>
</evidence>
<dbReference type="InterPro" id="IPR006093">
    <property type="entry name" value="Oxy_OxRdtase_FAD_BS"/>
</dbReference>
<dbReference type="PROSITE" id="PS00170">
    <property type="entry name" value="CSA_PPIASE_1"/>
    <property type="match status" value="1"/>
</dbReference>
<protein>
    <submittedName>
        <fullName evidence="10">Uncharacterized protein</fullName>
    </submittedName>
</protein>
<dbReference type="Pfam" id="PF00160">
    <property type="entry name" value="Pro_isomerase"/>
    <property type="match status" value="1"/>
</dbReference>
<dbReference type="Pfam" id="PF08031">
    <property type="entry name" value="BBE"/>
    <property type="match status" value="1"/>
</dbReference>
<feature type="region of interest" description="Disordered" evidence="7">
    <location>
        <begin position="466"/>
        <end position="514"/>
    </location>
</feature>
<comment type="subcellular location">
    <subcellularLocation>
        <location evidence="2">Nucleus</location>
    </subcellularLocation>
</comment>
<reference evidence="10 11" key="1">
    <citation type="journal article" date="2023" name="Plant Dis.">
        <title>First Report of Diplodia intermedia Causing Canker and Dieback Diseases on Apple Trees in Canada.</title>
        <authorList>
            <person name="Ellouze W."/>
            <person name="Ilyukhin E."/>
            <person name="Sulman M."/>
            <person name="Ali S."/>
        </authorList>
    </citation>
    <scope>NUCLEOTIDE SEQUENCE [LARGE SCALE GENOMIC DNA]</scope>
    <source>
        <strain evidence="10 11">M45-28</strain>
    </source>
</reference>
<keyword evidence="11" id="KW-1185">Reference proteome</keyword>
<feature type="region of interest" description="Disordered" evidence="7">
    <location>
        <begin position="304"/>
        <end position="343"/>
    </location>
</feature>
<accession>A0ABR3T4M1</accession>
<evidence type="ECO:0000259" key="9">
    <source>
        <dbReference type="PROSITE" id="PS51387"/>
    </source>
</evidence>
<dbReference type="PROSITE" id="PS51387">
    <property type="entry name" value="FAD_PCMH"/>
    <property type="match status" value="1"/>
</dbReference>
<dbReference type="CDD" id="cd01925">
    <property type="entry name" value="cyclophilin_CeCYP16-like"/>
    <property type="match status" value="1"/>
</dbReference>
<feature type="compositionally biased region" description="Basic residues" evidence="7">
    <location>
        <begin position="195"/>
        <end position="204"/>
    </location>
</feature>
<evidence type="ECO:0000259" key="8">
    <source>
        <dbReference type="PROSITE" id="PS50072"/>
    </source>
</evidence>
<dbReference type="SUPFAM" id="SSF56176">
    <property type="entry name" value="FAD-binding/transporter-associated domain-like"/>
    <property type="match status" value="1"/>
</dbReference>
<organism evidence="10 11">
    <name type="scientific">Diplodia intermedia</name>
    <dbReference type="NCBI Taxonomy" id="856260"/>
    <lineage>
        <taxon>Eukaryota</taxon>
        <taxon>Fungi</taxon>
        <taxon>Dikarya</taxon>
        <taxon>Ascomycota</taxon>
        <taxon>Pezizomycotina</taxon>
        <taxon>Dothideomycetes</taxon>
        <taxon>Dothideomycetes incertae sedis</taxon>
        <taxon>Botryosphaeriales</taxon>
        <taxon>Botryosphaeriaceae</taxon>
        <taxon>Diplodia</taxon>
    </lineage>
</organism>